<evidence type="ECO:0000256" key="4">
    <source>
        <dbReference type="ARBA" id="ARBA00022597"/>
    </source>
</evidence>
<accession>A0A2I1MBA5</accession>
<keyword evidence="7 13" id="KW-0812">Transmembrane</keyword>
<feature type="transmembrane region" description="Helical" evidence="13">
    <location>
        <begin position="346"/>
        <end position="366"/>
    </location>
</feature>
<feature type="transmembrane region" description="Helical" evidence="13">
    <location>
        <begin position="448"/>
        <end position="468"/>
    </location>
</feature>
<keyword evidence="10 13" id="KW-0472">Membrane</keyword>
<dbReference type="Gene3D" id="3.30.1360.60">
    <property type="entry name" value="Glucose permease domain IIB"/>
    <property type="match status" value="1"/>
</dbReference>
<dbReference type="PROSITE" id="PS51103">
    <property type="entry name" value="PTS_EIIC_TYPE_1"/>
    <property type="match status" value="1"/>
</dbReference>
<evidence type="ECO:0000256" key="9">
    <source>
        <dbReference type="ARBA" id="ARBA00022989"/>
    </source>
</evidence>
<feature type="transmembrane region" description="Helical" evidence="13">
    <location>
        <begin position="226"/>
        <end position="247"/>
    </location>
</feature>
<feature type="compositionally biased region" description="Basic and acidic residues" evidence="12">
    <location>
        <begin position="94"/>
        <end position="115"/>
    </location>
</feature>
<feature type="transmembrane region" description="Helical" evidence="13">
    <location>
        <begin position="126"/>
        <end position="154"/>
    </location>
</feature>
<evidence type="ECO:0000256" key="7">
    <source>
        <dbReference type="ARBA" id="ARBA00022692"/>
    </source>
</evidence>
<dbReference type="GO" id="GO:0009401">
    <property type="term" value="P:phosphoenolpyruvate-dependent sugar phosphotransferase system"/>
    <property type="evidence" value="ECO:0007669"/>
    <property type="project" value="UniProtKB-KW"/>
</dbReference>
<dbReference type="Proteomes" id="UP000234335">
    <property type="component" value="Unassembled WGS sequence"/>
</dbReference>
<keyword evidence="4" id="KW-0762">Sugar transport</keyword>
<feature type="active site" description="Phosphocysteine intermediate; for EIIB activity" evidence="11">
    <location>
        <position position="26"/>
    </location>
</feature>
<keyword evidence="9 13" id="KW-1133">Transmembrane helix</keyword>
<evidence type="ECO:0000256" key="5">
    <source>
        <dbReference type="ARBA" id="ARBA00022679"/>
    </source>
</evidence>
<feature type="domain" description="PTS EIIC type-1" evidence="15">
    <location>
        <begin position="128"/>
        <end position="484"/>
    </location>
</feature>
<dbReference type="GO" id="GO:0008982">
    <property type="term" value="F:protein-N(PI)-phosphohistidine-sugar phosphotransferase activity"/>
    <property type="evidence" value="ECO:0007669"/>
    <property type="project" value="InterPro"/>
</dbReference>
<dbReference type="GO" id="GO:0005886">
    <property type="term" value="C:plasma membrane"/>
    <property type="evidence" value="ECO:0007669"/>
    <property type="project" value="UniProtKB-SubCell"/>
</dbReference>
<evidence type="ECO:0000259" key="14">
    <source>
        <dbReference type="PROSITE" id="PS51098"/>
    </source>
</evidence>
<evidence type="ECO:0000256" key="13">
    <source>
        <dbReference type="SAM" id="Phobius"/>
    </source>
</evidence>
<name>A0A2I1MBA5_9FIRM</name>
<comment type="subcellular location">
    <subcellularLocation>
        <location evidence="1">Cell membrane</location>
        <topology evidence="1">Multi-pass membrane protein</topology>
    </subcellularLocation>
</comment>
<keyword evidence="17" id="KW-1185">Reference proteome</keyword>
<keyword evidence="8" id="KW-0418">Kinase</keyword>
<dbReference type="InterPro" id="IPR001996">
    <property type="entry name" value="PTS_IIB_1"/>
</dbReference>
<feature type="transmembrane region" description="Helical" evidence="13">
    <location>
        <begin position="267"/>
        <end position="291"/>
    </location>
</feature>
<feature type="transmembrane region" description="Helical" evidence="13">
    <location>
        <begin position="303"/>
        <end position="326"/>
    </location>
</feature>
<dbReference type="PANTHER" id="PTHR30175:SF3">
    <property type="entry name" value="PTS SYSTEM N-ACETYLMURAMIC ACID-SPECIFIC EIIBC COMPONENT"/>
    <property type="match status" value="1"/>
</dbReference>
<proteinExistence type="predicted"/>
<evidence type="ECO:0000256" key="10">
    <source>
        <dbReference type="ARBA" id="ARBA00023136"/>
    </source>
</evidence>
<dbReference type="InterPro" id="IPR013013">
    <property type="entry name" value="PTS_EIIC_1"/>
</dbReference>
<protein>
    <submittedName>
        <fullName evidence="16">Permease</fullName>
    </submittedName>
</protein>
<dbReference type="FunFam" id="3.30.1360.60:FF:000001">
    <property type="entry name" value="PTS system glucose-specific IIBC component PtsG"/>
    <property type="match status" value="1"/>
</dbReference>
<evidence type="ECO:0000259" key="15">
    <source>
        <dbReference type="PROSITE" id="PS51103"/>
    </source>
</evidence>
<dbReference type="PROSITE" id="PS51098">
    <property type="entry name" value="PTS_EIIB_TYPE_1"/>
    <property type="match status" value="1"/>
</dbReference>
<dbReference type="GO" id="GO:0090588">
    <property type="term" value="F:protein-phosphocysteine-N-acetylmuramate phosphotransferase system transporter activity"/>
    <property type="evidence" value="ECO:0007669"/>
    <property type="project" value="TreeGrafter"/>
</dbReference>
<dbReference type="InterPro" id="IPR018113">
    <property type="entry name" value="PTrfase_EIIB_Cys"/>
</dbReference>
<feature type="transmembrane region" description="Helical" evidence="13">
    <location>
        <begin position="378"/>
        <end position="399"/>
    </location>
</feature>
<dbReference type="Pfam" id="PF02378">
    <property type="entry name" value="PTS_EIIC"/>
    <property type="match status" value="1"/>
</dbReference>
<dbReference type="CDD" id="cd00212">
    <property type="entry name" value="PTS_IIB_glc"/>
    <property type="match status" value="1"/>
</dbReference>
<evidence type="ECO:0000256" key="1">
    <source>
        <dbReference type="ARBA" id="ARBA00004651"/>
    </source>
</evidence>
<organism evidence="16 17">
    <name type="scientific">Anaerococcus octavius</name>
    <dbReference type="NCBI Taxonomy" id="54007"/>
    <lineage>
        <taxon>Bacteria</taxon>
        <taxon>Bacillati</taxon>
        <taxon>Bacillota</taxon>
        <taxon>Tissierellia</taxon>
        <taxon>Tissierellales</taxon>
        <taxon>Peptoniphilaceae</taxon>
        <taxon>Anaerococcus</taxon>
    </lineage>
</organism>
<dbReference type="SUPFAM" id="SSF55604">
    <property type="entry name" value="Glucose permease domain IIB"/>
    <property type="match status" value="1"/>
</dbReference>
<reference evidence="16 17" key="1">
    <citation type="submission" date="2017-12" db="EMBL/GenBank/DDBJ databases">
        <title>Phylogenetic diversity of female urinary microbiome.</title>
        <authorList>
            <person name="Thomas-White K."/>
            <person name="Wolfe A.J."/>
        </authorList>
    </citation>
    <scope>NUCLEOTIDE SEQUENCE [LARGE SCALE GENOMIC DNA]</scope>
    <source>
        <strain evidence="16 17">UMB0119</strain>
    </source>
</reference>
<keyword evidence="3" id="KW-1003">Cell membrane</keyword>
<dbReference type="RefSeq" id="WP_101539520.1">
    <property type="nucleotide sequence ID" value="NZ_PKGS01000001.1"/>
</dbReference>
<dbReference type="Pfam" id="PF00367">
    <property type="entry name" value="PTS_EIIB"/>
    <property type="match status" value="1"/>
</dbReference>
<comment type="caution">
    <text evidence="16">The sequence shown here is derived from an EMBL/GenBank/DDBJ whole genome shotgun (WGS) entry which is preliminary data.</text>
</comment>
<evidence type="ECO:0000256" key="12">
    <source>
        <dbReference type="SAM" id="MobiDB-lite"/>
    </source>
</evidence>
<dbReference type="InterPro" id="IPR003352">
    <property type="entry name" value="PTS_EIIC"/>
</dbReference>
<dbReference type="AlphaFoldDB" id="A0A2I1MBA5"/>
<keyword evidence="5" id="KW-0808">Transferase</keyword>
<feature type="region of interest" description="Disordered" evidence="12">
    <location>
        <begin position="87"/>
        <end position="116"/>
    </location>
</feature>
<dbReference type="PANTHER" id="PTHR30175">
    <property type="entry name" value="PHOSPHOTRANSFERASE SYSTEM TRANSPORT PROTEIN"/>
    <property type="match status" value="1"/>
</dbReference>
<dbReference type="EMBL" id="PKGS01000001">
    <property type="protein sequence ID" value="PKZ17359.1"/>
    <property type="molecule type" value="Genomic_DNA"/>
</dbReference>
<gene>
    <name evidence="16" type="ORF">CYJ34_01240</name>
</gene>
<evidence type="ECO:0000313" key="16">
    <source>
        <dbReference type="EMBL" id="PKZ17359.1"/>
    </source>
</evidence>
<feature type="domain" description="PTS EIIB type-1" evidence="14">
    <location>
        <begin position="4"/>
        <end position="86"/>
    </location>
</feature>
<keyword evidence="2" id="KW-0813">Transport</keyword>
<sequence>MDNNNLAKLLIDDFGGSGNLIEVINCMTRVRVKVKDDSKVDYEKIKTREGVMGVVSGDQIQVVLGPGKSEKVAKAMAAISNTKLSEEAAASKNQSKETDKERLERTTKENKEAYKSKQKQSGFKKFTAAIASIFVPLIPAFVGAGLIGGIASVLSNMLTAGSISGDNVTNLIQVLNVMKSGLYAYLNIFIGINAAKVFGANEGLGGVVGGMVYLSGMNPDMPINNLFLGTPLAAGQGGVIGVLISVYLLSKIENALHKAIPDSLDIILVPMLSLLAVGLLTMFIIMPFAGLISNGLIGFIDGVINIGGAISGFILGALFLPMVMLGLHQILTPIHVAMIEQQGATYLLPILAMAGAGQVGAALAILVKCRKNKQITTIAKGGLPVGFLGIGEPLIYALTLPMGKAFITACIGGGIGGAVIGAIGGIGSTAIGPSGLALIPLIYNNKGLGYLLGLISGYIGGFVFTYFFGIDEKYINGAALDGSSKFEFK</sequence>
<evidence type="ECO:0000256" key="11">
    <source>
        <dbReference type="PROSITE-ProRule" id="PRU00421"/>
    </source>
</evidence>
<dbReference type="GO" id="GO:0016301">
    <property type="term" value="F:kinase activity"/>
    <property type="evidence" value="ECO:0007669"/>
    <property type="project" value="UniProtKB-KW"/>
</dbReference>
<evidence type="ECO:0000256" key="8">
    <source>
        <dbReference type="ARBA" id="ARBA00022777"/>
    </source>
</evidence>
<evidence type="ECO:0000256" key="2">
    <source>
        <dbReference type="ARBA" id="ARBA00022448"/>
    </source>
</evidence>
<dbReference type="PROSITE" id="PS01035">
    <property type="entry name" value="PTS_EIIB_TYPE_1_CYS"/>
    <property type="match status" value="1"/>
</dbReference>
<evidence type="ECO:0000256" key="6">
    <source>
        <dbReference type="ARBA" id="ARBA00022683"/>
    </source>
</evidence>
<evidence type="ECO:0000256" key="3">
    <source>
        <dbReference type="ARBA" id="ARBA00022475"/>
    </source>
</evidence>
<keyword evidence="6" id="KW-0598">Phosphotransferase system</keyword>
<evidence type="ECO:0000313" key="17">
    <source>
        <dbReference type="Proteomes" id="UP000234335"/>
    </source>
</evidence>
<dbReference type="InterPro" id="IPR036878">
    <property type="entry name" value="Glu_permease_IIB"/>
</dbReference>
<dbReference type="InterPro" id="IPR050558">
    <property type="entry name" value="PTS_Sugar-Specific_Components"/>
</dbReference>
<feature type="transmembrane region" description="Helical" evidence="13">
    <location>
        <begin position="405"/>
        <end position="427"/>
    </location>
</feature>